<dbReference type="EMBL" id="JASCZI010000182">
    <property type="protein sequence ID" value="MED6109790.1"/>
    <property type="molecule type" value="Genomic_DNA"/>
</dbReference>
<accession>A0ABU6QDW0</accession>
<proteinExistence type="predicted"/>
<evidence type="ECO:0000313" key="1">
    <source>
        <dbReference type="EMBL" id="MED6109790.1"/>
    </source>
</evidence>
<gene>
    <name evidence="1" type="ORF">PIB30_036817</name>
</gene>
<protein>
    <submittedName>
        <fullName evidence="1">Uncharacterized protein</fullName>
    </submittedName>
</protein>
<sequence length="140" mass="15651">MFHVMTHNKRIRIIVCPLPSPSPSPTMNSASTAISAPPNTNTATKSSMDTCHCCCVVTKLMRKLLIKSINNNKRRTTTSTRHKSSFQCRYDPLSYSLNFEEQDYYNFSAFSSRFLPIPSSTTASTVSSSTTLHHPLSLDK</sequence>
<keyword evidence="2" id="KW-1185">Reference proteome</keyword>
<reference evidence="1 2" key="1">
    <citation type="journal article" date="2023" name="Plants (Basel)">
        <title>Bridging the Gap: Combining Genomics and Transcriptomics Approaches to Understand Stylosanthes scabra, an Orphan Legume from the Brazilian Caatinga.</title>
        <authorList>
            <person name="Ferreira-Neto J.R.C."/>
            <person name="da Silva M.D."/>
            <person name="Binneck E."/>
            <person name="de Melo N.F."/>
            <person name="da Silva R.H."/>
            <person name="de Melo A.L.T.M."/>
            <person name="Pandolfi V."/>
            <person name="Bustamante F.O."/>
            <person name="Brasileiro-Vidal A.C."/>
            <person name="Benko-Iseppon A.M."/>
        </authorList>
    </citation>
    <scope>NUCLEOTIDE SEQUENCE [LARGE SCALE GENOMIC DNA]</scope>
    <source>
        <tissue evidence="1">Leaves</tissue>
    </source>
</reference>
<name>A0ABU6QDW0_9FABA</name>
<evidence type="ECO:0000313" key="2">
    <source>
        <dbReference type="Proteomes" id="UP001341840"/>
    </source>
</evidence>
<dbReference type="Proteomes" id="UP001341840">
    <property type="component" value="Unassembled WGS sequence"/>
</dbReference>
<comment type="caution">
    <text evidence="1">The sequence shown here is derived from an EMBL/GenBank/DDBJ whole genome shotgun (WGS) entry which is preliminary data.</text>
</comment>
<organism evidence="1 2">
    <name type="scientific">Stylosanthes scabra</name>
    <dbReference type="NCBI Taxonomy" id="79078"/>
    <lineage>
        <taxon>Eukaryota</taxon>
        <taxon>Viridiplantae</taxon>
        <taxon>Streptophyta</taxon>
        <taxon>Embryophyta</taxon>
        <taxon>Tracheophyta</taxon>
        <taxon>Spermatophyta</taxon>
        <taxon>Magnoliopsida</taxon>
        <taxon>eudicotyledons</taxon>
        <taxon>Gunneridae</taxon>
        <taxon>Pentapetalae</taxon>
        <taxon>rosids</taxon>
        <taxon>fabids</taxon>
        <taxon>Fabales</taxon>
        <taxon>Fabaceae</taxon>
        <taxon>Papilionoideae</taxon>
        <taxon>50 kb inversion clade</taxon>
        <taxon>dalbergioids sensu lato</taxon>
        <taxon>Dalbergieae</taxon>
        <taxon>Pterocarpus clade</taxon>
        <taxon>Stylosanthes</taxon>
    </lineage>
</organism>
<dbReference type="PANTHER" id="PTHR33168">
    <property type="entry name" value="STRESS INDUCED PROTEIN-RELATED"/>
    <property type="match status" value="1"/>
</dbReference>